<name>A0A508YNT8_LACRH</name>
<dbReference type="EMBL" id="SSHM01000001">
    <property type="protein sequence ID" value="THC81391.1"/>
    <property type="molecule type" value="Genomic_DNA"/>
</dbReference>
<sequence>MSRISFLLVGLLSLLHLTIMALEMFGKPTSQAQNLALPLDFVKQPHAQMLLKNQGIYNGALAVIMPLSLLLLNGPNQLITLRLLTGFVAIVGLYGGATMSKKIYFVQAIPGAFTCLTLFFPE</sequence>
<accession>A0A508YNT8</accession>
<dbReference type="Pfam" id="PF06993">
    <property type="entry name" value="DUF1304"/>
    <property type="match status" value="1"/>
</dbReference>
<organism evidence="2 5">
    <name type="scientific">Lacticaseibacillus rhamnosus</name>
    <name type="common">Lactobacillus rhamnosus</name>
    <dbReference type="NCBI Taxonomy" id="47715"/>
    <lineage>
        <taxon>Bacteria</taxon>
        <taxon>Bacillati</taxon>
        <taxon>Bacillota</taxon>
        <taxon>Bacilli</taxon>
        <taxon>Lactobacillales</taxon>
        <taxon>Lactobacillaceae</taxon>
        <taxon>Lacticaseibacillus</taxon>
    </lineage>
</organism>
<evidence type="ECO:0000313" key="2">
    <source>
        <dbReference type="EMBL" id="NZA03930.1"/>
    </source>
</evidence>
<comment type="caution">
    <text evidence="2">The sequence shown here is derived from an EMBL/GenBank/DDBJ whole genome shotgun (WGS) entry which is preliminary data.</text>
</comment>
<dbReference type="PANTHER" id="PTHR38446:SF1">
    <property type="entry name" value="BLL0914 PROTEIN"/>
    <property type="match status" value="1"/>
</dbReference>
<gene>
    <name evidence="3" type="ORF">E6L36_14070</name>
    <name evidence="2" type="ORF">H0N82_02070</name>
</gene>
<keyword evidence="1" id="KW-0472">Membrane</keyword>
<protein>
    <submittedName>
        <fullName evidence="2">DUF1304 domain-containing protein</fullName>
    </submittedName>
</protein>
<keyword evidence="1" id="KW-1133">Transmembrane helix</keyword>
<dbReference type="Proteomes" id="UP000307517">
    <property type="component" value="Unassembled WGS sequence"/>
</dbReference>
<dbReference type="InterPro" id="IPR009732">
    <property type="entry name" value="DUF1304"/>
</dbReference>
<dbReference type="RefSeq" id="WP_014571038.1">
    <property type="nucleotide sequence ID" value="NZ_CABFNI010000004.1"/>
</dbReference>
<dbReference type="PANTHER" id="PTHR38446">
    <property type="entry name" value="BLL0914 PROTEIN"/>
    <property type="match status" value="1"/>
</dbReference>
<dbReference type="EMBL" id="JACCKI010000001">
    <property type="protein sequence ID" value="NZA03930.1"/>
    <property type="molecule type" value="Genomic_DNA"/>
</dbReference>
<dbReference type="AlphaFoldDB" id="A0A508YNT8"/>
<feature type="transmembrane region" description="Helical" evidence="1">
    <location>
        <begin position="56"/>
        <end position="72"/>
    </location>
</feature>
<feature type="transmembrane region" description="Helical" evidence="1">
    <location>
        <begin position="79"/>
        <end position="97"/>
    </location>
</feature>
<evidence type="ECO:0000313" key="3">
    <source>
        <dbReference type="EMBL" id="THC81391.1"/>
    </source>
</evidence>
<feature type="transmembrane region" description="Helical" evidence="1">
    <location>
        <begin position="103"/>
        <end position="120"/>
    </location>
</feature>
<reference evidence="2 5" key="2">
    <citation type="submission" date="2020-07" db="EMBL/GenBank/DDBJ databases">
        <title>Organ Donor 1.</title>
        <authorList>
            <person name="Marsh A.J."/>
            <person name="Azcarate-Peril M.A."/>
        </authorList>
    </citation>
    <scope>NUCLEOTIDE SEQUENCE [LARGE SCALE GENOMIC DNA]</scope>
    <source>
        <strain evidence="2 5">AMC0712</strain>
    </source>
</reference>
<reference evidence="3 4" key="1">
    <citation type="submission" date="2019-04" db="EMBL/GenBank/DDBJ databases">
        <title>Genome Announcement to Ensure Probiotic Safety of Lactobacillus rhamnosus UBLR-58.</title>
        <authorList>
            <person name="Sulthana A."/>
            <person name="Lakshmi S.G."/>
            <person name="Madempudi R.S."/>
        </authorList>
    </citation>
    <scope>NUCLEOTIDE SEQUENCE [LARGE SCALE GENOMIC DNA]</scope>
    <source>
        <strain evidence="3 4">UBLR-58</strain>
    </source>
</reference>
<proteinExistence type="predicted"/>
<dbReference type="Proteomes" id="UP000552935">
    <property type="component" value="Unassembled WGS sequence"/>
</dbReference>
<evidence type="ECO:0000313" key="4">
    <source>
        <dbReference type="Proteomes" id="UP000307517"/>
    </source>
</evidence>
<evidence type="ECO:0000313" key="5">
    <source>
        <dbReference type="Proteomes" id="UP000552935"/>
    </source>
</evidence>
<evidence type="ECO:0000256" key="1">
    <source>
        <dbReference type="SAM" id="Phobius"/>
    </source>
</evidence>
<keyword evidence="1" id="KW-0812">Transmembrane</keyword>